<reference evidence="3 4" key="1">
    <citation type="journal article" date="2023" name="Arcadia Sci">
        <title>De novo assembly of a long-read Amblyomma americanum tick genome.</title>
        <authorList>
            <person name="Chou S."/>
            <person name="Poskanzer K.E."/>
            <person name="Rollins M."/>
            <person name="Thuy-Boun P.S."/>
        </authorList>
    </citation>
    <scope>NUCLEOTIDE SEQUENCE [LARGE SCALE GENOMIC DNA]</scope>
    <source>
        <strain evidence="3">F_SG_1</strain>
        <tissue evidence="3">Salivary glands</tissue>
    </source>
</reference>
<evidence type="ECO:0000313" key="3">
    <source>
        <dbReference type="EMBL" id="KAK8758898.1"/>
    </source>
</evidence>
<proteinExistence type="predicted"/>
<name>A0AAQ4D8V8_AMBAM</name>
<keyword evidence="2" id="KW-0472">Membrane</keyword>
<dbReference type="Gene3D" id="3.60.20.40">
    <property type="match status" value="1"/>
</dbReference>
<dbReference type="GO" id="GO:0006751">
    <property type="term" value="P:glutathione catabolic process"/>
    <property type="evidence" value="ECO:0007669"/>
    <property type="project" value="InterPro"/>
</dbReference>
<dbReference type="Proteomes" id="UP001321473">
    <property type="component" value="Unassembled WGS sequence"/>
</dbReference>
<evidence type="ECO:0000256" key="2">
    <source>
        <dbReference type="SAM" id="Phobius"/>
    </source>
</evidence>
<protein>
    <recommendedName>
        <fullName evidence="5">Gamma-glutamyltransferase</fullName>
    </recommendedName>
</protein>
<dbReference type="PANTHER" id="PTHR11686">
    <property type="entry name" value="GAMMA GLUTAMYL TRANSPEPTIDASE"/>
    <property type="match status" value="1"/>
</dbReference>
<dbReference type="PANTHER" id="PTHR11686:SF9">
    <property type="entry name" value="RE13973P"/>
    <property type="match status" value="1"/>
</dbReference>
<evidence type="ECO:0000256" key="1">
    <source>
        <dbReference type="PIRSR" id="PIRSR600101-2"/>
    </source>
</evidence>
<dbReference type="Pfam" id="PF01019">
    <property type="entry name" value="G_glu_transpept"/>
    <property type="match status" value="1"/>
</dbReference>
<dbReference type="InterPro" id="IPR029055">
    <property type="entry name" value="Ntn_hydrolases_N"/>
</dbReference>
<dbReference type="AlphaFoldDB" id="A0AAQ4D8V8"/>
<keyword evidence="2" id="KW-1133">Transmembrane helix</keyword>
<evidence type="ECO:0008006" key="5">
    <source>
        <dbReference type="Google" id="ProtNLM"/>
    </source>
</evidence>
<accession>A0AAQ4D8V8</accession>
<dbReference type="PRINTS" id="PR01210">
    <property type="entry name" value="GGTRANSPTASE"/>
</dbReference>
<keyword evidence="2" id="KW-0812">Transmembrane</keyword>
<keyword evidence="4" id="KW-1185">Reference proteome</keyword>
<organism evidence="3 4">
    <name type="scientific">Amblyomma americanum</name>
    <name type="common">Lone star tick</name>
    <dbReference type="NCBI Taxonomy" id="6943"/>
    <lineage>
        <taxon>Eukaryota</taxon>
        <taxon>Metazoa</taxon>
        <taxon>Ecdysozoa</taxon>
        <taxon>Arthropoda</taxon>
        <taxon>Chelicerata</taxon>
        <taxon>Arachnida</taxon>
        <taxon>Acari</taxon>
        <taxon>Parasitiformes</taxon>
        <taxon>Ixodida</taxon>
        <taxon>Ixodoidea</taxon>
        <taxon>Ixodidae</taxon>
        <taxon>Amblyomminae</taxon>
        <taxon>Amblyomma</taxon>
    </lineage>
</organism>
<dbReference type="InterPro" id="IPR000101">
    <property type="entry name" value="GGT_peptidase"/>
</dbReference>
<dbReference type="GO" id="GO:0005886">
    <property type="term" value="C:plasma membrane"/>
    <property type="evidence" value="ECO:0007669"/>
    <property type="project" value="TreeGrafter"/>
</dbReference>
<feature type="transmembrane region" description="Helical" evidence="2">
    <location>
        <begin position="63"/>
        <end position="84"/>
    </location>
</feature>
<dbReference type="SUPFAM" id="SSF56235">
    <property type="entry name" value="N-terminal nucleophile aminohydrolases (Ntn hydrolases)"/>
    <property type="match status" value="1"/>
</dbReference>
<sequence length="616" mass="66308">MPDNMELKDAATTGVSYGTVESTLVNRRKGAFKSVWDDDSDSDSADEANDKDKKARIRFVFRWSDLIIILVYLAVSAIGLYFALSRMLPQAEKLRLAFYNTSIPESPTPLLVVDAPPVLLAWDPPCKLLARDLLDSGGNAVDAAISLSVCNVALRPQTWSLGGGLVLLIYNRTTKQAHVIDALSSAPRNLTTEEFLKKQHNGLKEVEKVGVPGALKGLELANKLFGRLAWHYKVDPVADLCERGFNVTDSLGRVLSGKSGDLWNHPDLRAQFVREGGKDELLREGDLLRRVSLSETLRRVANLGAKEFYTGVIAKQMLQDIAAAGGLLTADDLSGYEARQAVPSNASCGADSWLLTSGAPSGGPALTMAASLLRTLGPLMRGQELPAQFRSLVEIFKESLARRMDATAADAQGEATGADTLQPLSGDVTSALSDPGVPEAVAVVDSAGDIAVIVSELHGVFGSHFLSNLTGVIFNGALGEYPVPAHGDERSLFRPGGRVPSPAAPAMVVSNAGDVELLFTADAPGNQSLTAAIQLLWRTLHTNVTLKQAIDAPRLHHPLVPDVLYAEYKFPGVILQKLHTTGYQLETLRTNSSLRGLQRDPTNGTFLLNEDYRIVF</sequence>
<dbReference type="GO" id="GO:0036374">
    <property type="term" value="F:glutathione hydrolase activity"/>
    <property type="evidence" value="ECO:0007669"/>
    <property type="project" value="InterPro"/>
</dbReference>
<dbReference type="InterPro" id="IPR043137">
    <property type="entry name" value="GGT_ssub_C"/>
</dbReference>
<evidence type="ECO:0000313" key="4">
    <source>
        <dbReference type="Proteomes" id="UP001321473"/>
    </source>
</evidence>
<feature type="binding site" evidence="1">
    <location>
        <position position="525"/>
    </location>
    <ligand>
        <name>L-glutamate</name>
        <dbReference type="ChEBI" id="CHEBI:29985"/>
    </ligand>
</feature>
<dbReference type="EMBL" id="JARKHS020033612">
    <property type="protein sequence ID" value="KAK8758898.1"/>
    <property type="molecule type" value="Genomic_DNA"/>
</dbReference>
<gene>
    <name evidence="3" type="ORF">V5799_003470</name>
</gene>
<feature type="binding site" evidence="1">
    <location>
        <position position="480"/>
    </location>
    <ligand>
        <name>L-glutamate</name>
        <dbReference type="ChEBI" id="CHEBI:29985"/>
    </ligand>
</feature>
<comment type="caution">
    <text evidence="3">The sequence shown here is derived from an EMBL/GenBank/DDBJ whole genome shotgun (WGS) entry which is preliminary data.</text>
</comment>